<comment type="caution">
    <text evidence="6">The sequence shown here is derived from an EMBL/GenBank/DDBJ whole genome shotgun (WGS) entry which is preliminary data.</text>
</comment>
<organism evidence="6 7">
    <name type="scientific">Pseudomonas mangiferae</name>
    <dbReference type="NCBI Taxonomy" id="2593654"/>
    <lineage>
        <taxon>Bacteria</taxon>
        <taxon>Pseudomonadati</taxon>
        <taxon>Pseudomonadota</taxon>
        <taxon>Gammaproteobacteria</taxon>
        <taxon>Pseudomonadales</taxon>
        <taxon>Pseudomonadaceae</taxon>
        <taxon>Pseudomonas</taxon>
    </lineage>
</organism>
<dbReference type="Gene3D" id="1.20.1420.20">
    <property type="entry name" value="M75 peptidase, HXXE motif"/>
    <property type="match status" value="1"/>
</dbReference>
<evidence type="ECO:0000256" key="4">
    <source>
        <dbReference type="SAM" id="SignalP"/>
    </source>
</evidence>
<keyword evidence="7" id="KW-1185">Reference proteome</keyword>
<comment type="subcellular location">
    <subcellularLocation>
        <location evidence="1">Cell envelope</location>
    </subcellularLocation>
</comment>
<sequence length="453" mass="47603">MIRKPLATASLLAIAISLAGCGDDKDKAATAQAPAPAASTSAPAPAATPAPASASKIDEAEAKKVVTHYADLAEAVFSDALSTAQNLQKAVDALLANPSDDTLKAARTAWLAARTPYSQSEAFRFGNPVVDDWEGQVNAWPLDEGLIDYVAADTAQAQGNPAATANIIANTEIQVGEDKIDVKEITGEKLASLNEVGGSEANVATGYHAIEFLLWGQDLNGTGPGAGNRPASDYLEGEGATGGHNDRRRAYLKAVTDLLVSDLEEMVGQWKAGVSDNYRAKLEAETPESGLRKILFGMGSLSLGELAGERMKVALEANSTEDEHDCFSDDTHHTLFYNAKGIRNIYLGEYKKVDGTTLNGASIASLVAKVDAQTDTTLKADLADTEAKLQALVDSAEKNSVHFDQLIAPDNASGQQLIRDSIAALVKQTGAIEQAAGKLGITDLNPDNADHEF</sequence>
<dbReference type="PROSITE" id="PS51257">
    <property type="entry name" value="PROKAR_LIPOPROTEIN"/>
    <property type="match status" value="1"/>
</dbReference>
<dbReference type="OrthoDB" id="9764688at2"/>
<dbReference type="InterPro" id="IPR018976">
    <property type="entry name" value="Imelysin-like"/>
</dbReference>
<gene>
    <name evidence="6" type="ORF">FM069_03825</name>
</gene>
<feature type="compositionally biased region" description="Low complexity" evidence="3">
    <location>
        <begin position="30"/>
        <end position="55"/>
    </location>
</feature>
<feature type="region of interest" description="Disordered" evidence="3">
    <location>
        <begin position="30"/>
        <end position="56"/>
    </location>
</feature>
<dbReference type="Pfam" id="PF09375">
    <property type="entry name" value="Peptidase_M75"/>
    <property type="match status" value="1"/>
</dbReference>
<evidence type="ECO:0000256" key="2">
    <source>
        <dbReference type="ARBA" id="ARBA00022729"/>
    </source>
</evidence>
<evidence type="ECO:0000313" key="7">
    <source>
        <dbReference type="Proteomes" id="UP000315235"/>
    </source>
</evidence>
<dbReference type="AlphaFoldDB" id="A0A553H3J3"/>
<reference evidence="6 7" key="1">
    <citation type="submission" date="2019-07" db="EMBL/GenBank/DDBJ databases">
        <title>Pseudomonas mangiferae sp. nov., isolated from bark of mango tree in Thailand.</title>
        <authorList>
            <person name="Srisuk N."/>
            <person name="Anurat P."/>
        </authorList>
    </citation>
    <scope>NUCLEOTIDE SEQUENCE [LARGE SCALE GENOMIC DNA]</scope>
    <source>
        <strain evidence="6 7">DMKU_BBB3-04</strain>
    </source>
</reference>
<feature type="region of interest" description="Disordered" evidence="3">
    <location>
        <begin position="224"/>
        <end position="245"/>
    </location>
</feature>
<accession>A0A553H3J3</accession>
<evidence type="ECO:0000313" key="6">
    <source>
        <dbReference type="EMBL" id="TRX76326.1"/>
    </source>
</evidence>
<feature type="domain" description="Imelysin-like" evidence="5">
    <location>
        <begin position="75"/>
        <end position="429"/>
    </location>
</feature>
<keyword evidence="2 4" id="KW-0732">Signal</keyword>
<dbReference type="CDD" id="cd14657">
    <property type="entry name" value="Imelysin_IrpA-like"/>
    <property type="match status" value="1"/>
</dbReference>
<proteinExistence type="predicted"/>
<dbReference type="InterPro" id="IPR038352">
    <property type="entry name" value="Imelysin_sf"/>
</dbReference>
<dbReference type="Proteomes" id="UP000315235">
    <property type="component" value="Unassembled WGS sequence"/>
</dbReference>
<feature type="chain" id="PRO_5022052104" evidence="4">
    <location>
        <begin position="20"/>
        <end position="453"/>
    </location>
</feature>
<protein>
    <submittedName>
        <fullName evidence="6">Peptidase</fullName>
    </submittedName>
</protein>
<name>A0A553H3J3_9PSED</name>
<feature type="signal peptide" evidence="4">
    <location>
        <begin position="1"/>
        <end position="19"/>
    </location>
</feature>
<evidence type="ECO:0000256" key="1">
    <source>
        <dbReference type="ARBA" id="ARBA00004196"/>
    </source>
</evidence>
<dbReference type="EMBL" id="VJOY01000002">
    <property type="protein sequence ID" value="TRX76326.1"/>
    <property type="molecule type" value="Genomic_DNA"/>
</dbReference>
<evidence type="ECO:0000256" key="3">
    <source>
        <dbReference type="SAM" id="MobiDB-lite"/>
    </source>
</evidence>
<dbReference type="GO" id="GO:0030313">
    <property type="term" value="C:cell envelope"/>
    <property type="evidence" value="ECO:0007669"/>
    <property type="project" value="UniProtKB-SubCell"/>
</dbReference>
<evidence type="ECO:0000259" key="5">
    <source>
        <dbReference type="Pfam" id="PF09375"/>
    </source>
</evidence>
<dbReference type="RefSeq" id="WP_143486954.1">
    <property type="nucleotide sequence ID" value="NZ_VJOY01000002.1"/>
</dbReference>